<evidence type="ECO:0000256" key="2">
    <source>
        <dbReference type="ARBA" id="ARBA00022884"/>
    </source>
</evidence>
<dbReference type="InterPro" id="IPR011989">
    <property type="entry name" value="ARM-like"/>
</dbReference>
<dbReference type="GO" id="GO:0003729">
    <property type="term" value="F:mRNA binding"/>
    <property type="evidence" value="ECO:0007669"/>
    <property type="project" value="TreeGrafter"/>
</dbReference>
<feature type="domain" description="PUM-HD" evidence="4">
    <location>
        <begin position="137"/>
        <end position="537"/>
    </location>
</feature>
<reference evidence="5" key="1">
    <citation type="submission" date="2020-11" db="EMBL/GenBank/DDBJ databases">
        <authorList>
            <consortium name="DOE Joint Genome Institute"/>
            <person name="Ahrendt S."/>
            <person name="Riley R."/>
            <person name="Andreopoulos W."/>
            <person name="Labutti K."/>
            <person name="Pangilinan J."/>
            <person name="Ruiz-Duenas F.J."/>
            <person name="Barrasa J.M."/>
            <person name="Sanchez-Garcia M."/>
            <person name="Camarero S."/>
            <person name="Miyauchi S."/>
            <person name="Serrano A."/>
            <person name="Linde D."/>
            <person name="Babiker R."/>
            <person name="Drula E."/>
            <person name="Ayuso-Fernandez I."/>
            <person name="Pacheco R."/>
            <person name="Padilla G."/>
            <person name="Ferreira P."/>
            <person name="Barriuso J."/>
            <person name="Kellner H."/>
            <person name="Castanera R."/>
            <person name="Alfaro M."/>
            <person name="Ramirez L."/>
            <person name="Pisabarro A.G."/>
            <person name="Kuo A."/>
            <person name="Tritt A."/>
            <person name="Lipzen A."/>
            <person name="He G."/>
            <person name="Yan M."/>
            <person name="Ng V."/>
            <person name="Cullen D."/>
            <person name="Martin F."/>
            <person name="Rosso M.-N."/>
            <person name="Henrissat B."/>
            <person name="Hibbett D."/>
            <person name="Martinez A.T."/>
            <person name="Grigoriev I.V."/>
        </authorList>
    </citation>
    <scope>NUCLEOTIDE SEQUENCE</scope>
    <source>
        <strain evidence="5">MF-IS2</strain>
    </source>
</reference>
<evidence type="ECO:0000313" key="5">
    <source>
        <dbReference type="EMBL" id="KAF9451432.1"/>
    </source>
</evidence>
<feature type="compositionally biased region" description="Acidic residues" evidence="3">
    <location>
        <begin position="53"/>
        <end position="95"/>
    </location>
</feature>
<dbReference type="InterPro" id="IPR016024">
    <property type="entry name" value="ARM-type_fold"/>
</dbReference>
<dbReference type="OrthoDB" id="497380at2759"/>
<evidence type="ECO:0000256" key="1">
    <source>
        <dbReference type="ARBA" id="ARBA00022737"/>
    </source>
</evidence>
<sequence length="682" mass="76948">MVVPKGGKKRPAATKLESKPKRRSSEKEIPSVTPKSTEKKRSRPITHAFPVIEEPDSDLEEDGSENWEDVDGEEDGDEVMDDEPLLDEDAMDVDEGTVTAKTQKDPNAARESHKAQRALLEQRKAAKPHSTLLTDAKRVWSLARQKNIPSAERQKHVNELMDVVRGNVKEIVFKHDASRIVQTIVKYGRQKERDEIALELKGKYNDLVQNKYSKFLVSKLIRICPAHRASILQEFQSHVLRLLLHREASPVLADVFELHANAYERTFLLRDFYGKEALLFGMTKGSAEDKDSAKKGLAGLLEGANDERQKRTLAAVKENLMLVFNNPDKGAVTHAVVHRVLWEYLTAVNTIPDEAEQERLRREMFESCQELLAEMVHTKDGSRVVREFLAQGTAKDRKQILKLFKPHIERMCLDDEAQLVLFTALDVIDDTKLLAKSLISEITTSANSIYEKPQGLRVLVYLLAPRTRRHFMPAQIASLEETDNARARTSKKDPEARATEVRKFASEALLQWIAENGAKVSKEPRGCLIATEVMLYAEGDKTSATKTLLDALTATYPSLDTSSPHPIDLSWTSRMYKTLLQGGHYNKKAQVIETAGQWNASEFVTQFMNTVPQNIVVTMCTEGEKNGTFVITTLCEALVKSGDAKKDERRKLKSWFGEKERKIIQKGEGRGKDLLLEKLALL</sequence>
<dbReference type="SUPFAM" id="SSF48371">
    <property type="entry name" value="ARM repeat"/>
    <property type="match status" value="1"/>
</dbReference>
<keyword evidence="1" id="KW-0677">Repeat</keyword>
<proteinExistence type="predicted"/>
<dbReference type="SMART" id="SM00025">
    <property type="entry name" value="Pumilio"/>
    <property type="match status" value="5"/>
</dbReference>
<name>A0A9P6C4M0_9AGAR</name>
<feature type="compositionally biased region" description="Basic and acidic residues" evidence="3">
    <location>
        <begin position="16"/>
        <end position="29"/>
    </location>
</feature>
<evidence type="ECO:0000313" key="6">
    <source>
        <dbReference type="Proteomes" id="UP000807342"/>
    </source>
</evidence>
<feature type="compositionally biased region" description="Basic residues" evidence="3">
    <location>
        <begin position="1"/>
        <end position="12"/>
    </location>
</feature>
<dbReference type="Gene3D" id="1.25.10.10">
    <property type="entry name" value="Leucine-rich Repeat Variant"/>
    <property type="match status" value="2"/>
</dbReference>
<dbReference type="PANTHER" id="PTHR13389:SF0">
    <property type="entry name" value="PUMILIO HOMOLOG 3"/>
    <property type="match status" value="1"/>
</dbReference>
<keyword evidence="2" id="KW-0694">RNA-binding</keyword>
<dbReference type="PANTHER" id="PTHR13389">
    <property type="entry name" value="PUMILIO HOMOLOG 3"/>
    <property type="match status" value="1"/>
</dbReference>
<dbReference type="Pfam" id="PF08144">
    <property type="entry name" value="CPL"/>
    <property type="match status" value="1"/>
</dbReference>
<comment type="caution">
    <text evidence="5">The sequence shown here is derived from an EMBL/GenBank/DDBJ whole genome shotgun (WGS) entry which is preliminary data.</text>
</comment>
<protein>
    <submittedName>
        <fullName evidence="5">ARM repeat-containing protein</fullName>
    </submittedName>
</protein>
<dbReference type="AlphaFoldDB" id="A0A9P6C4M0"/>
<feature type="compositionally biased region" description="Basic and acidic residues" evidence="3">
    <location>
        <begin position="102"/>
        <end position="116"/>
    </location>
</feature>
<dbReference type="EMBL" id="MU151085">
    <property type="protein sequence ID" value="KAF9451432.1"/>
    <property type="molecule type" value="Genomic_DNA"/>
</dbReference>
<dbReference type="InterPro" id="IPR001313">
    <property type="entry name" value="Pumilio_RNA-bd_rpt"/>
</dbReference>
<evidence type="ECO:0000256" key="3">
    <source>
        <dbReference type="SAM" id="MobiDB-lite"/>
    </source>
</evidence>
<dbReference type="GO" id="GO:0006417">
    <property type="term" value="P:regulation of translation"/>
    <property type="evidence" value="ECO:0007669"/>
    <property type="project" value="TreeGrafter"/>
</dbReference>
<organism evidence="5 6">
    <name type="scientific">Macrolepiota fuliginosa MF-IS2</name>
    <dbReference type="NCBI Taxonomy" id="1400762"/>
    <lineage>
        <taxon>Eukaryota</taxon>
        <taxon>Fungi</taxon>
        <taxon>Dikarya</taxon>
        <taxon>Basidiomycota</taxon>
        <taxon>Agaricomycotina</taxon>
        <taxon>Agaricomycetes</taxon>
        <taxon>Agaricomycetidae</taxon>
        <taxon>Agaricales</taxon>
        <taxon>Agaricineae</taxon>
        <taxon>Agaricaceae</taxon>
        <taxon>Macrolepiota</taxon>
    </lineage>
</organism>
<accession>A0A9P6C4M0</accession>
<dbReference type="InterPro" id="IPR040059">
    <property type="entry name" value="PUM3"/>
</dbReference>
<dbReference type="Proteomes" id="UP000807342">
    <property type="component" value="Unassembled WGS sequence"/>
</dbReference>
<dbReference type="GO" id="GO:0005730">
    <property type="term" value="C:nucleolus"/>
    <property type="evidence" value="ECO:0007669"/>
    <property type="project" value="TreeGrafter"/>
</dbReference>
<dbReference type="InterPro" id="IPR012959">
    <property type="entry name" value="CPL_dom"/>
</dbReference>
<evidence type="ECO:0000259" key="4">
    <source>
        <dbReference type="PROSITE" id="PS50303"/>
    </source>
</evidence>
<dbReference type="InterPro" id="IPR033133">
    <property type="entry name" value="PUM-HD"/>
</dbReference>
<keyword evidence="6" id="KW-1185">Reference proteome</keyword>
<dbReference type="PROSITE" id="PS50303">
    <property type="entry name" value="PUM_HD"/>
    <property type="match status" value="1"/>
</dbReference>
<feature type="region of interest" description="Disordered" evidence="3">
    <location>
        <begin position="1"/>
        <end position="116"/>
    </location>
</feature>
<gene>
    <name evidence="5" type="ORF">P691DRAFT_787082</name>
</gene>